<protein>
    <submittedName>
        <fullName evidence="1">DNA mismatch repair enzyme (Predicted ATPase)</fullName>
    </submittedName>
</protein>
<dbReference type="SUPFAM" id="SSF55874">
    <property type="entry name" value="ATPase domain of HSP90 chaperone/DNA topoisomerase II/histidine kinase"/>
    <property type="match status" value="1"/>
</dbReference>
<keyword evidence="2" id="KW-1185">Reference proteome</keyword>
<evidence type="ECO:0000313" key="1">
    <source>
        <dbReference type="EMBL" id="AFL75367.1"/>
    </source>
</evidence>
<evidence type="ECO:0000313" key="2">
    <source>
        <dbReference type="Proteomes" id="UP000006062"/>
    </source>
</evidence>
<gene>
    <name evidence="1" type="ordered locus">Thivi_3500</name>
</gene>
<dbReference type="InterPro" id="IPR036890">
    <property type="entry name" value="HATPase_C_sf"/>
</dbReference>
<organism evidence="1 2">
    <name type="scientific">Thiocystis violascens (strain ATCC 17096 / DSM 198 / 6111)</name>
    <name type="common">Chromatium violascens</name>
    <dbReference type="NCBI Taxonomy" id="765911"/>
    <lineage>
        <taxon>Bacteria</taxon>
        <taxon>Pseudomonadati</taxon>
        <taxon>Pseudomonadota</taxon>
        <taxon>Gammaproteobacteria</taxon>
        <taxon>Chromatiales</taxon>
        <taxon>Chromatiaceae</taxon>
        <taxon>Thiocystis</taxon>
    </lineage>
</organism>
<dbReference type="AlphaFoldDB" id="I3YEE9"/>
<sequence>MRNAGCYSPTVWHRTLAGYSDSPVGSSEPIAPDPGRLIVALRQIGYSLEQALSDLIDNALSAGATNVLIRFLWTGERIVGVAVVDDGAGMDAAQLRNAMRFGSAARVDHTSLGKFGLGLKLSSFSHARTLVVISRREGLTVGRRWTLAGIRRHWDCDIVKESQAAALIDAPWSPIDLRVSGTVVLWNDIDKLPVSGRGLRYTLNALHRRLELHLGLHFHRFIQRGVLSIHIDQQEQGEPEHQIRATVPALDPFGYGVAPLEGYPRTFVMHLAGVGEIPLDCHLWPPNSDRPEYRLGNRAAARQGFYFYRNRRLIQAGGWNGLLQNDAEPHASLARVRIDLPPSFDDRFSLNVQTGKPSERRRRELARINRILLAAAALEQG</sequence>
<dbReference type="STRING" id="765911.Thivi_3500"/>
<dbReference type="Proteomes" id="UP000006062">
    <property type="component" value="Chromosome"/>
</dbReference>
<name>I3YEE9_THIV6</name>
<dbReference type="Pfam" id="PF13589">
    <property type="entry name" value="HATPase_c_3"/>
    <property type="match status" value="1"/>
</dbReference>
<dbReference type="KEGG" id="tvi:Thivi_3500"/>
<dbReference type="EMBL" id="CP003154">
    <property type="protein sequence ID" value="AFL75367.1"/>
    <property type="molecule type" value="Genomic_DNA"/>
</dbReference>
<dbReference type="HOGENOM" id="CLU_037205_0_0_6"/>
<proteinExistence type="predicted"/>
<dbReference type="Gene3D" id="3.30.565.10">
    <property type="entry name" value="Histidine kinase-like ATPase, C-terminal domain"/>
    <property type="match status" value="1"/>
</dbReference>
<dbReference type="eggNOG" id="COG0323">
    <property type="taxonomic scope" value="Bacteria"/>
</dbReference>
<reference evidence="1 2" key="1">
    <citation type="submission" date="2012-06" db="EMBL/GenBank/DDBJ databases">
        <title>Complete sequence of Thiocystis violascens DSM 198.</title>
        <authorList>
            <consortium name="US DOE Joint Genome Institute"/>
            <person name="Lucas S."/>
            <person name="Han J."/>
            <person name="Lapidus A."/>
            <person name="Cheng J.-F."/>
            <person name="Goodwin L."/>
            <person name="Pitluck S."/>
            <person name="Peters L."/>
            <person name="Ovchinnikova G."/>
            <person name="Teshima H."/>
            <person name="Detter J.C."/>
            <person name="Han C."/>
            <person name="Tapia R."/>
            <person name="Land M."/>
            <person name="Hauser L."/>
            <person name="Kyrpides N."/>
            <person name="Ivanova N."/>
            <person name="Pagani I."/>
            <person name="Vogl K."/>
            <person name="Liu Z."/>
            <person name="Frigaard N.-U."/>
            <person name="Bryant D."/>
            <person name="Woyke T."/>
        </authorList>
    </citation>
    <scope>NUCLEOTIDE SEQUENCE [LARGE SCALE GENOMIC DNA]</scope>
    <source>
        <strain evidence="2">ATCC 17096 / DSM 198 / 6111</strain>
    </source>
</reference>
<accession>I3YEE9</accession>